<feature type="signal peptide" evidence="1">
    <location>
        <begin position="1"/>
        <end position="24"/>
    </location>
</feature>
<keyword evidence="3" id="KW-1185">Reference proteome</keyword>
<name>K0RDT6_THAOC</name>
<feature type="non-terminal residue" evidence="2">
    <location>
        <position position="115"/>
    </location>
</feature>
<keyword evidence="1" id="KW-0732">Signal</keyword>
<evidence type="ECO:0000313" key="2">
    <source>
        <dbReference type="EMBL" id="EJK50434.1"/>
    </source>
</evidence>
<dbReference type="EMBL" id="AGNL01043711">
    <property type="protein sequence ID" value="EJK50434.1"/>
    <property type="molecule type" value="Genomic_DNA"/>
</dbReference>
<accession>K0RDT6</accession>
<organism evidence="2 3">
    <name type="scientific">Thalassiosira oceanica</name>
    <name type="common">Marine diatom</name>
    <dbReference type="NCBI Taxonomy" id="159749"/>
    <lineage>
        <taxon>Eukaryota</taxon>
        <taxon>Sar</taxon>
        <taxon>Stramenopiles</taxon>
        <taxon>Ochrophyta</taxon>
        <taxon>Bacillariophyta</taxon>
        <taxon>Coscinodiscophyceae</taxon>
        <taxon>Thalassiosirophycidae</taxon>
        <taxon>Thalassiosirales</taxon>
        <taxon>Thalassiosiraceae</taxon>
        <taxon>Thalassiosira</taxon>
    </lineage>
</organism>
<evidence type="ECO:0008006" key="4">
    <source>
        <dbReference type="Google" id="ProtNLM"/>
    </source>
</evidence>
<feature type="chain" id="PRO_5003840191" description="Chitin-binding type-2 domain-containing protein" evidence="1">
    <location>
        <begin position="25"/>
        <end position="115"/>
    </location>
</feature>
<protein>
    <recommendedName>
        <fullName evidence="4">Chitin-binding type-2 domain-containing protein</fullName>
    </recommendedName>
</protein>
<dbReference type="AlphaFoldDB" id="K0RDT6"/>
<reference evidence="2 3" key="1">
    <citation type="journal article" date="2012" name="Genome Biol.">
        <title>Genome and low-iron response of an oceanic diatom adapted to chronic iron limitation.</title>
        <authorList>
            <person name="Lommer M."/>
            <person name="Specht M."/>
            <person name="Roy A.S."/>
            <person name="Kraemer L."/>
            <person name="Andreson R."/>
            <person name="Gutowska M.A."/>
            <person name="Wolf J."/>
            <person name="Bergner S.V."/>
            <person name="Schilhabel M.B."/>
            <person name="Klostermeier U.C."/>
            <person name="Beiko R.G."/>
            <person name="Rosenstiel P."/>
            <person name="Hippler M."/>
            <person name="Laroche J."/>
        </authorList>
    </citation>
    <scope>NUCLEOTIDE SEQUENCE [LARGE SCALE GENOMIC DNA]</scope>
    <source>
        <strain evidence="2 3">CCMP1005</strain>
    </source>
</reference>
<evidence type="ECO:0000256" key="1">
    <source>
        <dbReference type="SAM" id="SignalP"/>
    </source>
</evidence>
<gene>
    <name evidence="2" type="ORF">THAOC_30598</name>
</gene>
<comment type="caution">
    <text evidence="2">The sequence shown here is derived from an EMBL/GenBank/DDBJ whole genome shotgun (WGS) entry which is preliminary data.</text>
</comment>
<dbReference type="Proteomes" id="UP000266841">
    <property type="component" value="Unassembled WGS sequence"/>
</dbReference>
<proteinExistence type="predicted"/>
<evidence type="ECO:0000313" key="3">
    <source>
        <dbReference type="Proteomes" id="UP000266841"/>
    </source>
</evidence>
<sequence length="115" mass="12699">MIPDDTRLVSWAKVFLSALVSALAGRAETTYTAGTTVSASFVEHTTEPCAPDLTYQADKKTSLCNADGTRPVAITRTYNYRCVDGPKSFYCQQGWAFDPASLYGHVAWEKLEECY</sequence>